<proteinExistence type="predicted"/>
<accession>A0AAD9Z854</accession>
<dbReference type="AlphaFoldDB" id="A0AAD9Z854"/>
<protein>
    <submittedName>
        <fullName evidence="1">Uncharacterized protein</fullName>
    </submittedName>
</protein>
<evidence type="ECO:0000313" key="2">
    <source>
        <dbReference type="Proteomes" id="UP001276659"/>
    </source>
</evidence>
<keyword evidence="2" id="KW-1185">Reference proteome</keyword>
<organism evidence="1 2">
    <name type="scientific">Lepraria neglecta</name>
    <dbReference type="NCBI Taxonomy" id="209136"/>
    <lineage>
        <taxon>Eukaryota</taxon>
        <taxon>Fungi</taxon>
        <taxon>Dikarya</taxon>
        <taxon>Ascomycota</taxon>
        <taxon>Pezizomycotina</taxon>
        <taxon>Lecanoromycetes</taxon>
        <taxon>OSLEUM clade</taxon>
        <taxon>Lecanoromycetidae</taxon>
        <taxon>Lecanorales</taxon>
        <taxon>Lecanorineae</taxon>
        <taxon>Stereocaulaceae</taxon>
        <taxon>Lepraria</taxon>
    </lineage>
</organism>
<comment type="caution">
    <text evidence="1">The sequence shown here is derived from an EMBL/GenBank/DDBJ whole genome shotgun (WGS) entry which is preliminary data.</text>
</comment>
<sequence length="217" mass="25920">MKEREERERCTKYQIRDSIFERALTSYEDKSRPYNPKSTDYKHYHDYFKIRPGFFHHHRTDTALLRTCRLIHSETRLMPVAINSHVLYYNPSHILSFPLPTNATSYFRNMTDEQLAAVQHIHIFAERKRLTSKDPGTYLSLTAFAELGYLRDGSGPGHLKACPRRRKGPFPKRFTITVRHTDWRITRYDPRLHPEPRPYLCLENMLRNEHWENVFGV</sequence>
<evidence type="ECO:0000313" key="1">
    <source>
        <dbReference type="EMBL" id="KAK3173224.1"/>
    </source>
</evidence>
<reference evidence="1" key="1">
    <citation type="submission" date="2022-11" db="EMBL/GenBank/DDBJ databases">
        <title>Chromosomal genome sequence assembly and mating type (MAT) locus characterization of the leprose asexual lichenized fungus Lepraria neglecta (Nyl.) Erichsen.</title>
        <authorList>
            <person name="Allen J.L."/>
            <person name="Pfeffer B."/>
        </authorList>
    </citation>
    <scope>NUCLEOTIDE SEQUENCE</scope>
    <source>
        <strain evidence="1">Allen 5258</strain>
    </source>
</reference>
<gene>
    <name evidence="1" type="ORF">OEA41_006553</name>
</gene>
<dbReference type="EMBL" id="JASNWA010000007">
    <property type="protein sequence ID" value="KAK3173224.1"/>
    <property type="molecule type" value="Genomic_DNA"/>
</dbReference>
<name>A0AAD9Z854_9LECA</name>
<dbReference type="Proteomes" id="UP001276659">
    <property type="component" value="Unassembled WGS sequence"/>
</dbReference>